<dbReference type="InterPro" id="IPR015943">
    <property type="entry name" value="WD40/YVTN_repeat-like_dom_sf"/>
</dbReference>
<evidence type="ECO:0008006" key="2">
    <source>
        <dbReference type="Google" id="ProtNLM"/>
    </source>
</evidence>
<dbReference type="SUPFAM" id="SSF82171">
    <property type="entry name" value="DPP6 N-terminal domain-like"/>
    <property type="match status" value="1"/>
</dbReference>
<sequence>MMIVIIAAVAVAVVVVALVLVFRHHKKSLDKVASWQYTAAIVEDSYYMPWLKVWTSNKQGEQDLVQSVVLNNREGDVKQAFFSPDGKLAAVLVKANSPFDDNLGFPFYITVWDIAKSEQRHFQMFDPSVLSSDFRLKCVTFNRDCTRVAISLGSELSDPASAVAVLNMEDGSVDLLDLGNLGTMNQDPIVATISPDGLTVAVVNWKHNDVSDVYVLPADPTSSDPVILMSGFGTTEPGFDSIRNQYVETLRFSPDGSKLMAVGFDKLFLWHAQTGASLIVLPNDIYPFPLSSNNTYPLVAQFSSDGDGIVSVWATIGDITPSTVVVSRGLDTLEHLFSTLSWPSHDETTPYDVRFSPAYGVRDETIIVMISPDGEGENYIRVCQADGQEQLRYNLEGQPYAVTAIATADKIPTVTILPSVYL</sequence>
<organism evidence="1">
    <name type="scientific">viral metagenome</name>
    <dbReference type="NCBI Taxonomy" id="1070528"/>
    <lineage>
        <taxon>unclassified sequences</taxon>
        <taxon>metagenomes</taxon>
        <taxon>organismal metagenomes</taxon>
    </lineage>
</organism>
<accession>A0A6C0KCI2</accession>
<reference evidence="1" key="1">
    <citation type="journal article" date="2020" name="Nature">
        <title>Giant virus diversity and host interactions through global metagenomics.</title>
        <authorList>
            <person name="Schulz F."/>
            <person name="Roux S."/>
            <person name="Paez-Espino D."/>
            <person name="Jungbluth S."/>
            <person name="Walsh D.A."/>
            <person name="Denef V.J."/>
            <person name="McMahon K.D."/>
            <person name="Konstantinidis K.T."/>
            <person name="Eloe-Fadrosh E.A."/>
            <person name="Kyrpides N.C."/>
            <person name="Woyke T."/>
        </authorList>
    </citation>
    <scope>NUCLEOTIDE SEQUENCE</scope>
    <source>
        <strain evidence="1">GVMAG-S-1103017-68</strain>
    </source>
</reference>
<dbReference type="AlphaFoldDB" id="A0A6C0KCI2"/>
<dbReference type="Gene3D" id="2.130.10.10">
    <property type="entry name" value="YVTN repeat-like/Quinoprotein amine dehydrogenase"/>
    <property type="match status" value="1"/>
</dbReference>
<evidence type="ECO:0000313" key="1">
    <source>
        <dbReference type="EMBL" id="QHU15409.1"/>
    </source>
</evidence>
<name>A0A6C0KCI2_9ZZZZ</name>
<protein>
    <recommendedName>
        <fullName evidence="2">Anaphase-promoting complex subunit 4 WD40 domain-containing protein</fullName>
    </recommendedName>
</protein>
<dbReference type="EMBL" id="MN740856">
    <property type="protein sequence ID" value="QHU15409.1"/>
    <property type="molecule type" value="Genomic_DNA"/>
</dbReference>
<proteinExistence type="predicted"/>